<comment type="caution">
    <text evidence="8">The sequence shown here is derived from an EMBL/GenBank/DDBJ whole genome shotgun (WGS) entry which is preliminary data.</text>
</comment>
<keyword evidence="4 7" id="KW-0508">mRNA splicing</keyword>
<dbReference type="Gene3D" id="1.20.58.1070">
    <property type="match status" value="1"/>
</dbReference>
<comment type="similarity">
    <text evidence="5 7">Belongs to the gemin-2 family.</text>
</comment>
<keyword evidence="2 7" id="KW-0963">Cytoplasm</keyword>
<keyword evidence="9" id="KW-1185">Reference proteome</keyword>
<evidence type="ECO:0000256" key="6">
    <source>
        <dbReference type="ARBA" id="ARBA00047179"/>
    </source>
</evidence>
<dbReference type="PANTHER" id="PTHR12794:SF0">
    <property type="entry name" value="GEM-ASSOCIATED PROTEIN 2"/>
    <property type="match status" value="1"/>
</dbReference>
<dbReference type="GO" id="GO:0000245">
    <property type="term" value="P:spliceosomal complex assembly"/>
    <property type="evidence" value="ECO:0007669"/>
    <property type="project" value="UniProtKB-UniRule"/>
</dbReference>
<keyword evidence="3 7" id="KW-0507">mRNA processing</keyword>
<gene>
    <name evidence="8" type="ORF">NPIL_606501</name>
</gene>
<dbReference type="Pfam" id="PF04938">
    <property type="entry name" value="SIP1"/>
    <property type="match status" value="1"/>
</dbReference>
<evidence type="ECO:0000256" key="1">
    <source>
        <dbReference type="ARBA" id="ARBA00004496"/>
    </source>
</evidence>
<evidence type="ECO:0000256" key="5">
    <source>
        <dbReference type="ARBA" id="ARBA00025758"/>
    </source>
</evidence>
<comment type="subunit">
    <text evidence="7">Part of the core SMN complex.</text>
</comment>
<dbReference type="InterPro" id="IPR035426">
    <property type="entry name" value="Gemin2/Brr1"/>
</dbReference>
<dbReference type="OrthoDB" id="428895at2759"/>
<evidence type="ECO:0000313" key="8">
    <source>
        <dbReference type="EMBL" id="GFS75311.1"/>
    </source>
</evidence>
<dbReference type="InterPro" id="IPR017364">
    <property type="entry name" value="GEMIN2"/>
</dbReference>
<dbReference type="PIRSF" id="PIRSF038038">
    <property type="entry name" value="SMN_Gemin2"/>
    <property type="match status" value="1"/>
</dbReference>
<dbReference type="PANTHER" id="PTHR12794">
    <property type="entry name" value="GEMIN2"/>
    <property type="match status" value="1"/>
</dbReference>
<evidence type="ECO:0000256" key="4">
    <source>
        <dbReference type="ARBA" id="ARBA00023187"/>
    </source>
</evidence>
<evidence type="ECO:0000256" key="7">
    <source>
        <dbReference type="PIRNR" id="PIRNR038038"/>
    </source>
</evidence>
<reference evidence="8" key="1">
    <citation type="submission" date="2020-08" db="EMBL/GenBank/DDBJ databases">
        <title>Multicomponent nature underlies the extraordinary mechanical properties of spider dragline silk.</title>
        <authorList>
            <person name="Kono N."/>
            <person name="Nakamura H."/>
            <person name="Mori M."/>
            <person name="Yoshida Y."/>
            <person name="Ohtoshi R."/>
            <person name="Malay A.D."/>
            <person name="Moran D.A.P."/>
            <person name="Tomita M."/>
            <person name="Numata K."/>
            <person name="Arakawa K."/>
        </authorList>
    </citation>
    <scope>NUCLEOTIDE SEQUENCE</scope>
</reference>
<accession>A0A8X6MSA5</accession>
<protein>
    <recommendedName>
        <fullName evidence="6 7">Gem-associated protein 2</fullName>
    </recommendedName>
</protein>
<name>A0A8X6MSA5_NEPPI</name>
<sequence length="275" mass="32363">MDDKYLGRKLAFVVGEPPEDFDDIPTCGIEYLYKVKLEERRCPSVVVSDIDTKKYAELQNVIFDEPNGFISARPGFEPDPEWQRKTLEKFISLRRNIFEYRLDLRKKYERKTFPHADKFEEWCVYCLGLDKYRVLYGEVESETSYDTKAAEDSKKGVKYMIRKGDVEPNRPLLSIVLYMRQRHVIRVLTYHIAWMEVLGFSHSQGEWLYALLLALDTPLYPDTCAMIRNLSRLCSKLRSELTSPKDKFLEPLNTILSIISVYFDQKDMSDNVVEY</sequence>
<dbReference type="GO" id="GO:0000387">
    <property type="term" value="P:spliceosomal snRNP assembly"/>
    <property type="evidence" value="ECO:0007669"/>
    <property type="project" value="UniProtKB-UniRule"/>
</dbReference>
<dbReference type="GO" id="GO:0032797">
    <property type="term" value="C:SMN complex"/>
    <property type="evidence" value="ECO:0007669"/>
    <property type="project" value="UniProtKB-UniRule"/>
</dbReference>
<dbReference type="GO" id="GO:0005681">
    <property type="term" value="C:spliceosomal complex"/>
    <property type="evidence" value="ECO:0007669"/>
    <property type="project" value="UniProtKB-UniRule"/>
</dbReference>
<evidence type="ECO:0000256" key="3">
    <source>
        <dbReference type="ARBA" id="ARBA00022664"/>
    </source>
</evidence>
<dbReference type="AlphaFoldDB" id="A0A8X6MSA5"/>
<organism evidence="8 9">
    <name type="scientific">Nephila pilipes</name>
    <name type="common">Giant wood spider</name>
    <name type="synonym">Nephila maculata</name>
    <dbReference type="NCBI Taxonomy" id="299642"/>
    <lineage>
        <taxon>Eukaryota</taxon>
        <taxon>Metazoa</taxon>
        <taxon>Ecdysozoa</taxon>
        <taxon>Arthropoda</taxon>
        <taxon>Chelicerata</taxon>
        <taxon>Arachnida</taxon>
        <taxon>Araneae</taxon>
        <taxon>Araneomorphae</taxon>
        <taxon>Entelegynae</taxon>
        <taxon>Araneoidea</taxon>
        <taxon>Nephilidae</taxon>
        <taxon>Nephila</taxon>
    </lineage>
</organism>
<dbReference type="EMBL" id="BMAW01096578">
    <property type="protein sequence ID" value="GFS75311.1"/>
    <property type="molecule type" value="Genomic_DNA"/>
</dbReference>
<comment type="subcellular location">
    <subcellularLocation>
        <location evidence="1">Cytoplasm</location>
    </subcellularLocation>
</comment>
<proteinExistence type="inferred from homology"/>
<dbReference type="Proteomes" id="UP000887013">
    <property type="component" value="Unassembled WGS sequence"/>
</dbReference>
<evidence type="ECO:0000313" key="9">
    <source>
        <dbReference type="Proteomes" id="UP000887013"/>
    </source>
</evidence>
<evidence type="ECO:0000256" key="2">
    <source>
        <dbReference type="ARBA" id="ARBA00022490"/>
    </source>
</evidence>
<comment type="function">
    <text evidence="7">The SMN complex catalyzes the assembly of small nuclear ribonucleoproteins (snRNPs), the building blocks of the spliceosome, and thereby plays an important role in the splicing of cellular pre-mRNAs.</text>
</comment>